<comment type="caution">
    <text evidence="2">The sequence shown here is derived from an EMBL/GenBank/DDBJ whole genome shotgun (WGS) entry which is preliminary data.</text>
</comment>
<dbReference type="AlphaFoldDB" id="A0A511YZQ5"/>
<dbReference type="SUPFAM" id="SSF46785">
    <property type="entry name" value="Winged helix' DNA-binding domain"/>
    <property type="match status" value="1"/>
</dbReference>
<dbReference type="InterPro" id="IPR036388">
    <property type="entry name" value="WH-like_DNA-bd_sf"/>
</dbReference>
<dbReference type="InterPro" id="IPR036390">
    <property type="entry name" value="WH_DNA-bd_sf"/>
</dbReference>
<evidence type="ECO:0000313" key="2">
    <source>
        <dbReference type="EMBL" id="GEN80694.1"/>
    </source>
</evidence>
<dbReference type="SUPFAM" id="SSF53067">
    <property type="entry name" value="Actin-like ATPase domain"/>
    <property type="match status" value="1"/>
</dbReference>
<organism evidence="2 3">
    <name type="scientific">Actinotalea fermentans</name>
    <dbReference type="NCBI Taxonomy" id="43671"/>
    <lineage>
        <taxon>Bacteria</taxon>
        <taxon>Bacillati</taxon>
        <taxon>Actinomycetota</taxon>
        <taxon>Actinomycetes</taxon>
        <taxon>Micrococcales</taxon>
        <taxon>Cellulomonadaceae</taxon>
        <taxon>Actinotalea</taxon>
    </lineage>
</organism>
<dbReference type="Gene3D" id="3.30.420.40">
    <property type="match status" value="2"/>
</dbReference>
<keyword evidence="2" id="KW-0418">Kinase</keyword>
<evidence type="ECO:0000256" key="1">
    <source>
        <dbReference type="ARBA" id="ARBA00006479"/>
    </source>
</evidence>
<comment type="similarity">
    <text evidence="1">Belongs to the ROK (NagC/XylR) family.</text>
</comment>
<dbReference type="InterPro" id="IPR000600">
    <property type="entry name" value="ROK"/>
</dbReference>
<sequence length="389" mass="39729">MSRHNRDVILRVLRAEGPLPRSELVERIGASPATVNRLTTSLLERGLIVSVGTATTGRGRPSMVVRFNEQAAYVAAVDIGSQVTRSALVDLTGGVTALVEEPVPDGAGPRQRLDQVRDVALGLLASARARRRAVIAVGVGVPGVVTPDGVVDWAPVLGWRQVGLARVLRTACDLPVVAENDANALAIAEHRHGAARGTAAMVALNLGNGIGAGVIAGGALYRGHTAAAGEIGYMLLGTSSLRQTYAGFGDIESRVGAEGIARRSRELGLADEVAGPLTAASVFEMARRGHPVATGLVDEICDELALALANVAAVLDPGAVVLGGGIGGSADLLIPRLEERLSGRIPHVPRLLGPSHGHGVLVGVAELAIDAVGSLDGALAEAGSLPAQD</sequence>
<name>A0A511YZQ5_9CELL</name>
<keyword evidence="3" id="KW-1185">Reference proteome</keyword>
<dbReference type="Pfam" id="PF00480">
    <property type="entry name" value="ROK"/>
    <property type="match status" value="1"/>
</dbReference>
<dbReference type="PANTHER" id="PTHR18964">
    <property type="entry name" value="ROK (REPRESSOR, ORF, KINASE) FAMILY"/>
    <property type="match status" value="1"/>
</dbReference>
<accession>A0A511YZQ5</accession>
<dbReference type="Proteomes" id="UP000321484">
    <property type="component" value="Unassembled WGS sequence"/>
</dbReference>
<dbReference type="EMBL" id="BJYK01000009">
    <property type="protein sequence ID" value="GEN80694.1"/>
    <property type="molecule type" value="Genomic_DNA"/>
</dbReference>
<keyword evidence="2" id="KW-0808">Transferase</keyword>
<reference evidence="2 3" key="1">
    <citation type="submission" date="2019-07" db="EMBL/GenBank/DDBJ databases">
        <title>Whole genome shotgun sequence of Actinotalea fermentans NBRC 105374.</title>
        <authorList>
            <person name="Hosoyama A."/>
            <person name="Uohara A."/>
            <person name="Ohji S."/>
            <person name="Ichikawa N."/>
        </authorList>
    </citation>
    <scope>NUCLEOTIDE SEQUENCE [LARGE SCALE GENOMIC DNA]</scope>
    <source>
        <strain evidence="2 3">NBRC 105374</strain>
    </source>
</reference>
<dbReference type="Gene3D" id="1.10.10.10">
    <property type="entry name" value="Winged helix-like DNA-binding domain superfamily/Winged helix DNA-binding domain"/>
    <property type="match status" value="1"/>
</dbReference>
<proteinExistence type="inferred from homology"/>
<dbReference type="InterPro" id="IPR043129">
    <property type="entry name" value="ATPase_NBD"/>
</dbReference>
<evidence type="ECO:0000313" key="3">
    <source>
        <dbReference type="Proteomes" id="UP000321484"/>
    </source>
</evidence>
<protein>
    <submittedName>
        <fullName evidence="2">Sugar kinase</fullName>
    </submittedName>
</protein>
<dbReference type="PANTHER" id="PTHR18964:SF149">
    <property type="entry name" value="BIFUNCTIONAL UDP-N-ACETYLGLUCOSAMINE 2-EPIMERASE_N-ACETYLMANNOSAMINE KINASE"/>
    <property type="match status" value="1"/>
</dbReference>
<gene>
    <name evidence="2" type="ORF">AFE02nite_24280</name>
</gene>
<dbReference type="Pfam" id="PF13412">
    <property type="entry name" value="HTH_24"/>
    <property type="match status" value="1"/>
</dbReference>
<dbReference type="GO" id="GO:0016301">
    <property type="term" value="F:kinase activity"/>
    <property type="evidence" value="ECO:0007669"/>
    <property type="project" value="UniProtKB-KW"/>
</dbReference>